<dbReference type="EMBL" id="SHKL01000001">
    <property type="protein sequence ID" value="RZT86751.1"/>
    <property type="molecule type" value="Genomic_DNA"/>
</dbReference>
<dbReference type="RefSeq" id="WP_130290998.1">
    <property type="nucleotide sequence ID" value="NZ_SHKL01000001.1"/>
</dbReference>
<dbReference type="OrthoDB" id="3650427at2"/>
<name>A0A4Q7V0C5_PSEST</name>
<protein>
    <submittedName>
        <fullName evidence="1">Uncharacterized protein</fullName>
    </submittedName>
</protein>
<comment type="caution">
    <text evidence="1">The sequence shown here is derived from an EMBL/GenBank/DDBJ whole genome shotgun (WGS) entry which is preliminary data.</text>
</comment>
<dbReference type="AlphaFoldDB" id="A0A4Q7V0C5"/>
<gene>
    <name evidence="1" type="ORF">EV383_3649</name>
</gene>
<dbReference type="Proteomes" id="UP000291591">
    <property type="component" value="Unassembled WGS sequence"/>
</dbReference>
<sequence length="175" mass="18996">MTRVVIQPSYGLPRFRRHWTQTLDRTVAFTGLADALDGRELADLRALHPAGEAHFWGASAAHDRRMAQLGTGDVVLLTGRKQVLAVGEVGLVLRNPAFARALWNPAPDVCNWDNVYSLLALTQTRIPYERVWELPGFNPGDNFMGLRLLDDTKAAAVLSGLGITTATSGTGFAVG</sequence>
<keyword evidence="2" id="KW-1185">Reference proteome</keyword>
<reference evidence="1 2" key="1">
    <citation type="submission" date="2019-02" db="EMBL/GenBank/DDBJ databases">
        <title>Sequencing the genomes of 1000 actinobacteria strains.</title>
        <authorList>
            <person name="Klenk H.-P."/>
        </authorList>
    </citation>
    <scope>NUCLEOTIDE SEQUENCE [LARGE SCALE GENOMIC DNA]</scope>
    <source>
        <strain evidence="1 2">DSM 45779</strain>
    </source>
</reference>
<evidence type="ECO:0000313" key="2">
    <source>
        <dbReference type="Proteomes" id="UP000291591"/>
    </source>
</evidence>
<proteinExistence type="predicted"/>
<accession>A0A4Q7V0C5</accession>
<organism evidence="1 2">
    <name type="scientific">Pseudonocardia sediminis</name>
    <dbReference type="NCBI Taxonomy" id="1397368"/>
    <lineage>
        <taxon>Bacteria</taxon>
        <taxon>Bacillati</taxon>
        <taxon>Actinomycetota</taxon>
        <taxon>Actinomycetes</taxon>
        <taxon>Pseudonocardiales</taxon>
        <taxon>Pseudonocardiaceae</taxon>
        <taxon>Pseudonocardia</taxon>
    </lineage>
</organism>
<evidence type="ECO:0000313" key="1">
    <source>
        <dbReference type="EMBL" id="RZT86751.1"/>
    </source>
</evidence>